<feature type="transmembrane region" description="Helical" evidence="8">
    <location>
        <begin position="230"/>
        <end position="253"/>
    </location>
</feature>
<feature type="domain" description="ABC transmembrane type-1" evidence="10">
    <location>
        <begin position="100"/>
        <end position="305"/>
    </location>
</feature>
<keyword evidence="12" id="KW-1185">Reference proteome</keyword>
<evidence type="ECO:0000256" key="5">
    <source>
        <dbReference type="ARBA" id="ARBA00022692"/>
    </source>
</evidence>
<protein>
    <submittedName>
        <fullName evidence="11">Spermidine/putrescine transport system permease protein/putrescine transport system permease protein</fullName>
    </submittedName>
</protein>
<feature type="transmembrane region" description="Helical" evidence="8">
    <location>
        <begin position="136"/>
        <end position="154"/>
    </location>
</feature>
<dbReference type="EMBL" id="JACHFM010000008">
    <property type="protein sequence ID" value="MBB5224474.1"/>
    <property type="molecule type" value="Genomic_DNA"/>
</dbReference>
<dbReference type="Pfam" id="PF00528">
    <property type="entry name" value="BPD_transp_1"/>
    <property type="match status" value="1"/>
</dbReference>
<evidence type="ECO:0000256" key="4">
    <source>
        <dbReference type="ARBA" id="ARBA00022475"/>
    </source>
</evidence>
<evidence type="ECO:0000256" key="7">
    <source>
        <dbReference type="ARBA" id="ARBA00023136"/>
    </source>
</evidence>
<dbReference type="Gene3D" id="1.10.3720.10">
    <property type="entry name" value="MetI-like"/>
    <property type="match status" value="1"/>
</dbReference>
<comment type="subcellular location">
    <subcellularLocation>
        <location evidence="1 8">Cell membrane</location>
        <topology evidence="1 8">Multi-pass membrane protein</topology>
    </subcellularLocation>
</comment>
<keyword evidence="7 8" id="KW-0472">Membrane</keyword>
<feature type="transmembrane region" description="Helical" evidence="8">
    <location>
        <begin position="287"/>
        <end position="310"/>
    </location>
</feature>
<sequence>MTASDRSGLAAGPVPARREMPGQARPAGAPAPGRARKTVSLYGLTFSLPMLLWQMIFFLAPLLFLVALSFWSVRNFRMEPDFNPDNWSRMLGRSVFWEAYLRTLLLSATAAIVTSAVAFPASYAIAFKLSETARRWAIFLMVIPFFTSYLVRVYSWQIFLSDNGIINALLAKIGLGPFPMLNSNFGTMVGYLTLCLPLVILLQLFSLIFVDRTLVEAAHNLRCGRLRTVFEVVVPAARVGLTIAALFCFILTFGDFVSPLYLGGGDPPTLSILITDTTKSGQQWPRAAVVALVMIATLLVIAFAAVRFAYKERGR</sequence>
<evidence type="ECO:0000256" key="1">
    <source>
        <dbReference type="ARBA" id="ARBA00004651"/>
    </source>
</evidence>
<dbReference type="PANTHER" id="PTHR42929:SF1">
    <property type="entry name" value="INNER MEMBRANE ABC TRANSPORTER PERMEASE PROTEIN YDCU-RELATED"/>
    <property type="match status" value="1"/>
</dbReference>
<comment type="caution">
    <text evidence="11">The sequence shown here is derived from an EMBL/GenBank/DDBJ whole genome shotgun (WGS) entry which is preliminary data.</text>
</comment>
<dbReference type="GO" id="GO:0055085">
    <property type="term" value="P:transmembrane transport"/>
    <property type="evidence" value="ECO:0007669"/>
    <property type="project" value="InterPro"/>
</dbReference>
<evidence type="ECO:0000256" key="8">
    <source>
        <dbReference type="RuleBase" id="RU363032"/>
    </source>
</evidence>
<dbReference type="Proteomes" id="UP000549457">
    <property type="component" value="Unassembled WGS sequence"/>
</dbReference>
<keyword evidence="5 8" id="KW-0812">Transmembrane</keyword>
<dbReference type="AlphaFoldDB" id="A0A840STH0"/>
<evidence type="ECO:0000256" key="3">
    <source>
        <dbReference type="ARBA" id="ARBA00022448"/>
    </source>
</evidence>
<evidence type="ECO:0000256" key="2">
    <source>
        <dbReference type="ARBA" id="ARBA00007069"/>
    </source>
</evidence>
<dbReference type="InterPro" id="IPR035906">
    <property type="entry name" value="MetI-like_sf"/>
</dbReference>
<feature type="region of interest" description="Disordered" evidence="9">
    <location>
        <begin position="1"/>
        <end position="34"/>
    </location>
</feature>
<proteinExistence type="inferred from homology"/>
<dbReference type="InterPro" id="IPR000515">
    <property type="entry name" value="MetI-like"/>
</dbReference>
<feature type="transmembrane region" description="Helical" evidence="8">
    <location>
        <begin position="51"/>
        <end position="73"/>
    </location>
</feature>
<keyword evidence="3 8" id="KW-0813">Transport</keyword>
<dbReference type="CDD" id="cd06261">
    <property type="entry name" value="TM_PBP2"/>
    <property type="match status" value="1"/>
</dbReference>
<feature type="compositionally biased region" description="Low complexity" evidence="9">
    <location>
        <begin position="21"/>
        <end position="33"/>
    </location>
</feature>
<accession>A0A840STH0</accession>
<feature type="transmembrane region" description="Helical" evidence="8">
    <location>
        <begin position="188"/>
        <end position="210"/>
    </location>
</feature>
<reference evidence="11 12" key="1">
    <citation type="submission" date="2020-08" db="EMBL/GenBank/DDBJ databases">
        <title>Genomic Encyclopedia of Type Strains, Phase IV (KMG-IV): sequencing the most valuable type-strain genomes for metagenomic binning, comparative biology and taxonomic classification.</title>
        <authorList>
            <person name="Goeker M."/>
        </authorList>
    </citation>
    <scope>NUCLEOTIDE SEQUENCE [LARGE SCALE GENOMIC DNA]</scope>
    <source>
        <strain evidence="11 12">DSM 101730</strain>
    </source>
</reference>
<dbReference type="PANTHER" id="PTHR42929">
    <property type="entry name" value="INNER MEMBRANE ABC TRANSPORTER PERMEASE PROTEIN YDCU-RELATED-RELATED"/>
    <property type="match status" value="1"/>
</dbReference>
<keyword evidence="6 8" id="KW-1133">Transmembrane helix</keyword>
<feature type="transmembrane region" description="Helical" evidence="8">
    <location>
        <begin position="99"/>
        <end position="124"/>
    </location>
</feature>
<comment type="similarity">
    <text evidence="2">Belongs to the binding-protein-dependent transport system permease family. CysTW subfamily.</text>
</comment>
<dbReference type="PROSITE" id="PS50928">
    <property type="entry name" value="ABC_TM1"/>
    <property type="match status" value="1"/>
</dbReference>
<evidence type="ECO:0000259" key="10">
    <source>
        <dbReference type="PROSITE" id="PS50928"/>
    </source>
</evidence>
<evidence type="ECO:0000313" key="12">
    <source>
        <dbReference type="Proteomes" id="UP000549457"/>
    </source>
</evidence>
<dbReference type="SUPFAM" id="SSF161098">
    <property type="entry name" value="MetI-like"/>
    <property type="match status" value="1"/>
</dbReference>
<organism evidence="11 12">
    <name type="scientific">Amaricoccus macauensis</name>
    <dbReference type="NCBI Taxonomy" id="57001"/>
    <lineage>
        <taxon>Bacteria</taxon>
        <taxon>Pseudomonadati</taxon>
        <taxon>Pseudomonadota</taxon>
        <taxon>Alphaproteobacteria</taxon>
        <taxon>Rhodobacterales</taxon>
        <taxon>Paracoccaceae</taxon>
        <taxon>Amaricoccus</taxon>
    </lineage>
</organism>
<evidence type="ECO:0000313" key="11">
    <source>
        <dbReference type="EMBL" id="MBB5224474.1"/>
    </source>
</evidence>
<evidence type="ECO:0000256" key="9">
    <source>
        <dbReference type="SAM" id="MobiDB-lite"/>
    </source>
</evidence>
<evidence type="ECO:0000256" key="6">
    <source>
        <dbReference type="ARBA" id="ARBA00022989"/>
    </source>
</evidence>
<keyword evidence="4" id="KW-1003">Cell membrane</keyword>
<dbReference type="GO" id="GO:0005886">
    <property type="term" value="C:plasma membrane"/>
    <property type="evidence" value="ECO:0007669"/>
    <property type="project" value="UniProtKB-SubCell"/>
</dbReference>
<gene>
    <name evidence="11" type="ORF">HNP73_004445</name>
</gene>
<name>A0A840STH0_9RHOB</name>